<reference evidence="1" key="1">
    <citation type="journal article" date="2014" name="Int. J. Syst. Evol. Microbiol.">
        <title>Complete genome sequence of Corynebacterium casei LMG S-19264T (=DSM 44701T), isolated from a smear-ripened cheese.</title>
        <authorList>
            <consortium name="US DOE Joint Genome Institute (JGI-PGF)"/>
            <person name="Walter F."/>
            <person name="Albersmeier A."/>
            <person name="Kalinowski J."/>
            <person name="Ruckert C."/>
        </authorList>
    </citation>
    <scope>NUCLEOTIDE SEQUENCE</scope>
    <source>
        <strain evidence="1">CGMCC 1.10998</strain>
    </source>
</reference>
<evidence type="ECO:0000313" key="2">
    <source>
        <dbReference type="Proteomes" id="UP000637423"/>
    </source>
</evidence>
<reference evidence="1" key="2">
    <citation type="submission" date="2020-09" db="EMBL/GenBank/DDBJ databases">
        <authorList>
            <person name="Sun Q."/>
            <person name="Zhou Y."/>
        </authorList>
    </citation>
    <scope>NUCLEOTIDE SEQUENCE</scope>
    <source>
        <strain evidence="1">CGMCC 1.10998</strain>
    </source>
</reference>
<comment type="caution">
    <text evidence="1">The sequence shown here is derived from an EMBL/GenBank/DDBJ whole genome shotgun (WGS) entry which is preliminary data.</text>
</comment>
<keyword evidence="2" id="KW-1185">Reference proteome</keyword>
<gene>
    <name evidence="1" type="ORF">GCM10011396_13270</name>
</gene>
<accession>A0A916XEH7</accession>
<evidence type="ECO:0000313" key="1">
    <source>
        <dbReference type="EMBL" id="GGC67600.1"/>
    </source>
</evidence>
<name>A0A916XEH7_9BURK</name>
<dbReference type="CDD" id="cd10451">
    <property type="entry name" value="GIY-YIG_LuxR_like"/>
    <property type="match status" value="1"/>
</dbReference>
<evidence type="ECO:0008006" key="3">
    <source>
        <dbReference type="Google" id="ProtNLM"/>
    </source>
</evidence>
<organism evidence="1 2">
    <name type="scientific">Undibacterium terreum</name>
    <dbReference type="NCBI Taxonomy" id="1224302"/>
    <lineage>
        <taxon>Bacteria</taxon>
        <taxon>Pseudomonadati</taxon>
        <taxon>Pseudomonadota</taxon>
        <taxon>Betaproteobacteria</taxon>
        <taxon>Burkholderiales</taxon>
        <taxon>Oxalobacteraceae</taxon>
        <taxon>Undibacterium</taxon>
    </lineage>
</organism>
<sequence>MDRLRKSQLKFAYKMALPPHGLYVIRNLATGACYVDISTNTTSMLNRHRFELVRGNHRCKAMQQDWKQYGDAGFVMEVLQPLEERAEPDFDYAAALAEMLKQWRENNPALVEKLYNS</sequence>
<dbReference type="SUPFAM" id="SSF82771">
    <property type="entry name" value="GIY-YIG endonuclease"/>
    <property type="match status" value="1"/>
</dbReference>
<dbReference type="RefSeq" id="WP_188565137.1">
    <property type="nucleotide sequence ID" value="NZ_BMED01000001.1"/>
</dbReference>
<dbReference type="AlphaFoldDB" id="A0A916XEH7"/>
<protein>
    <recommendedName>
        <fullName evidence="3">GIY-YIG nuclease family protein</fullName>
    </recommendedName>
</protein>
<dbReference type="Proteomes" id="UP000637423">
    <property type="component" value="Unassembled WGS sequence"/>
</dbReference>
<dbReference type="EMBL" id="BMED01000001">
    <property type="protein sequence ID" value="GGC67600.1"/>
    <property type="molecule type" value="Genomic_DNA"/>
</dbReference>
<proteinExistence type="predicted"/>
<dbReference type="Gene3D" id="3.40.1440.10">
    <property type="entry name" value="GIY-YIG endonuclease"/>
    <property type="match status" value="1"/>
</dbReference>
<dbReference type="InterPro" id="IPR035901">
    <property type="entry name" value="GIY-YIG_endonuc_sf"/>
</dbReference>